<comment type="caution">
    <text evidence="2">The sequence shown here is derived from an EMBL/GenBank/DDBJ whole genome shotgun (WGS) entry which is preliminary data.</text>
</comment>
<dbReference type="AlphaFoldDB" id="A0A933RUS9"/>
<feature type="region of interest" description="Disordered" evidence="1">
    <location>
        <begin position="72"/>
        <end position="119"/>
    </location>
</feature>
<gene>
    <name evidence="2" type="ORF">HZA66_04130</name>
</gene>
<accession>A0A933RUS9</accession>
<name>A0A933RUS9_RHOPL</name>
<evidence type="ECO:0000256" key="1">
    <source>
        <dbReference type="SAM" id="MobiDB-lite"/>
    </source>
</evidence>
<protein>
    <submittedName>
        <fullName evidence="2">Uncharacterized protein</fullName>
    </submittedName>
</protein>
<proteinExistence type="predicted"/>
<dbReference type="EMBL" id="JACRJB010000014">
    <property type="protein sequence ID" value="MBI5128604.1"/>
    <property type="molecule type" value="Genomic_DNA"/>
</dbReference>
<feature type="compositionally biased region" description="Basic residues" evidence="1">
    <location>
        <begin position="72"/>
        <end position="93"/>
    </location>
</feature>
<organism evidence="2 3">
    <name type="scientific">Rhodopseudomonas palustris</name>
    <dbReference type="NCBI Taxonomy" id="1076"/>
    <lineage>
        <taxon>Bacteria</taxon>
        <taxon>Pseudomonadati</taxon>
        <taxon>Pseudomonadota</taxon>
        <taxon>Alphaproteobacteria</taxon>
        <taxon>Hyphomicrobiales</taxon>
        <taxon>Nitrobacteraceae</taxon>
        <taxon>Rhodopseudomonas</taxon>
    </lineage>
</organism>
<dbReference type="Proteomes" id="UP000782519">
    <property type="component" value="Unassembled WGS sequence"/>
</dbReference>
<evidence type="ECO:0000313" key="3">
    <source>
        <dbReference type="Proteomes" id="UP000782519"/>
    </source>
</evidence>
<evidence type="ECO:0000313" key="2">
    <source>
        <dbReference type="EMBL" id="MBI5128604.1"/>
    </source>
</evidence>
<feature type="compositionally biased region" description="Low complexity" evidence="1">
    <location>
        <begin position="105"/>
        <end position="119"/>
    </location>
</feature>
<sequence length="119" mass="12958">MAAGISIDRRALKLLAWSSQSYVLLMRRRQREVVEDCVAAEYLLGFTVDDTVSATIVARGIAVEARACGKLRKRRSSERRKAKGSRRFGRRSQLKPSTTSTGRKAALAAAAPRPASAPA</sequence>
<reference evidence="2" key="1">
    <citation type="submission" date="2020-07" db="EMBL/GenBank/DDBJ databases">
        <title>Huge and variable diversity of episymbiotic CPR bacteria and DPANN archaea in groundwater ecosystems.</title>
        <authorList>
            <person name="He C.Y."/>
            <person name="Keren R."/>
            <person name="Whittaker M."/>
            <person name="Farag I.F."/>
            <person name="Doudna J."/>
            <person name="Cate J.H.D."/>
            <person name="Banfield J.F."/>
        </authorList>
    </citation>
    <scope>NUCLEOTIDE SEQUENCE</scope>
    <source>
        <strain evidence="2">NC_groundwater_1818_Pr3_B-0.1um_66_35</strain>
    </source>
</reference>